<dbReference type="EMBL" id="CP002339">
    <property type="protein sequence ID" value="AEF05221.1"/>
    <property type="molecule type" value="Genomic_DNA"/>
</dbReference>
<feature type="transmembrane region" description="Helical" evidence="12">
    <location>
        <begin position="152"/>
        <end position="170"/>
    </location>
</feature>
<comment type="catalytic activity">
    <reaction evidence="12">
        <text>all-trans-octaprenyl diphosphate + 4-hydroxybenzoate = 4-hydroxy-3-(all-trans-octaprenyl)benzoate + diphosphate</text>
        <dbReference type="Rhea" id="RHEA:27782"/>
        <dbReference type="ChEBI" id="CHEBI:1617"/>
        <dbReference type="ChEBI" id="CHEBI:17879"/>
        <dbReference type="ChEBI" id="CHEBI:33019"/>
        <dbReference type="ChEBI" id="CHEBI:57711"/>
        <dbReference type="EC" id="2.5.1.39"/>
    </reaction>
</comment>
<dbReference type="NCBIfam" id="TIGR01474">
    <property type="entry name" value="ubiA_proteo"/>
    <property type="match status" value="1"/>
</dbReference>
<dbReference type="KEGG" id="alt:ambt_18640"/>
<dbReference type="GO" id="GO:0005886">
    <property type="term" value="C:plasma membrane"/>
    <property type="evidence" value="ECO:0007669"/>
    <property type="project" value="UniProtKB-SubCell"/>
</dbReference>
<dbReference type="CDD" id="cd13959">
    <property type="entry name" value="PT_UbiA_COQ2"/>
    <property type="match status" value="1"/>
</dbReference>
<evidence type="ECO:0000256" key="5">
    <source>
        <dbReference type="ARBA" id="ARBA00022519"/>
    </source>
</evidence>
<evidence type="ECO:0000256" key="9">
    <source>
        <dbReference type="ARBA" id="ARBA00022842"/>
    </source>
</evidence>
<dbReference type="RefSeq" id="WP_013786133.1">
    <property type="nucleotide sequence ID" value="NC_015554.1"/>
</dbReference>
<organism evidence="14 15">
    <name type="scientific">Alteromonas naphthalenivorans</name>
    <dbReference type="NCBI Taxonomy" id="715451"/>
    <lineage>
        <taxon>Bacteria</taxon>
        <taxon>Pseudomonadati</taxon>
        <taxon>Pseudomonadota</taxon>
        <taxon>Gammaproteobacteria</taxon>
        <taxon>Alteromonadales</taxon>
        <taxon>Alteromonadaceae</taxon>
        <taxon>Alteromonas/Salinimonas group</taxon>
        <taxon>Alteromonas</taxon>
    </lineage>
</organism>
<evidence type="ECO:0000256" key="2">
    <source>
        <dbReference type="ARBA" id="ARBA00004141"/>
    </source>
</evidence>
<gene>
    <name evidence="12" type="primary">ubiA</name>
    <name evidence="14" type="ordered locus">ambt_18640</name>
</gene>
<dbReference type="InterPro" id="IPR006370">
    <property type="entry name" value="HB_polyprenyltransferase-like"/>
</dbReference>
<keyword evidence="5 12" id="KW-0997">Cell inner membrane</keyword>
<evidence type="ECO:0000256" key="12">
    <source>
        <dbReference type="HAMAP-Rule" id="MF_01635"/>
    </source>
</evidence>
<dbReference type="Proteomes" id="UP000000683">
    <property type="component" value="Chromosome"/>
</dbReference>
<dbReference type="Pfam" id="PF01040">
    <property type="entry name" value="UbiA"/>
    <property type="match status" value="1"/>
</dbReference>
<dbReference type="InterPro" id="IPR000537">
    <property type="entry name" value="UbiA_prenyltransferase"/>
</dbReference>
<dbReference type="eggNOG" id="COG0382">
    <property type="taxonomic scope" value="Bacteria"/>
</dbReference>
<dbReference type="PANTHER" id="PTHR11048">
    <property type="entry name" value="PRENYLTRANSFERASES"/>
    <property type="match status" value="1"/>
</dbReference>
<dbReference type="FunFam" id="1.10.357.140:FF:000002">
    <property type="entry name" value="4-hydroxybenzoate octaprenyltransferase"/>
    <property type="match status" value="1"/>
</dbReference>
<dbReference type="InterPro" id="IPR044878">
    <property type="entry name" value="UbiA_sf"/>
</dbReference>
<feature type="transmembrane region" description="Helical" evidence="12">
    <location>
        <begin position="274"/>
        <end position="297"/>
    </location>
</feature>
<keyword evidence="10 12" id="KW-1133">Transmembrane helix</keyword>
<keyword evidence="7 12" id="KW-0831">Ubiquinone biosynthesis</keyword>
<evidence type="ECO:0000313" key="15">
    <source>
        <dbReference type="Proteomes" id="UP000000683"/>
    </source>
</evidence>
<evidence type="ECO:0000256" key="7">
    <source>
        <dbReference type="ARBA" id="ARBA00022688"/>
    </source>
</evidence>
<evidence type="ECO:0000256" key="6">
    <source>
        <dbReference type="ARBA" id="ARBA00022679"/>
    </source>
</evidence>
<evidence type="ECO:0000313" key="14">
    <source>
        <dbReference type="EMBL" id="AEF05221.1"/>
    </source>
</evidence>
<protein>
    <recommendedName>
        <fullName evidence="12 13">4-hydroxybenzoate octaprenyltransferase</fullName>
        <ecNumber evidence="12 13">2.5.1.39</ecNumber>
    </recommendedName>
    <alternativeName>
        <fullName evidence="12">4-HB polyprenyltransferase</fullName>
    </alternativeName>
</protein>
<dbReference type="HOGENOM" id="CLU_034879_1_0_6"/>
<evidence type="ECO:0000256" key="13">
    <source>
        <dbReference type="NCBIfam" id="TIGR01474"/>
    </source>
</evidence>
<reference evidence="14 15" key="1">
    <citation type="journal article" date="2011" name="J. Bacteriol.">
        <title>Complete genome sequence of the polycyclic aromatic hydrocarbon-degrading bacterium Alteromonas sp. strain SN2.</title>
        <authorList>
            <person name="Jin H.M."/>
            <person name="Jeong H."/>
            <person name="Moon E.J."/>
            <person name="Math R.K."/>
            <person name="Lee K."/>
            <person name="Kim H.J."/>
            <person name="Jeon C.O."/>
            <person name="Oh T.K."/>
            <person name="Kim J.F."/>
        </authorList>
    </citation>
    <scope>NUCLEOTIDE SEQUENCE [LARGE SCALE GENOMIC DNA]</scope>
    <source>
        <strain evidence="15">JCM 17741 / KACC 18427 / KCTC 11700BP / SN2</strain>
    </source>
</reference>
<keyword evidence="6 12" id="KW-0808">Transferase</keyword>
<evidence type="ECO:0000256" key="3">
    <source>
        <dbReference type="ARBA" id="ARBA00005985"/>
    </source>
</evidence>
<dbReference type="GO" id="GO:0008412">
    <property type="term" value="F:4-hydroxybenzoate polyprenyltransferase activity"/>
    <property type="evidence" value="ECO:0007669"/>
    <property type="project" value="UniProtKB-UniRule"/>
</dbReference>
<evidence type="ECO:0000256" key="8">
    <source>
        <dbReference type="ARBA" id="ARBA00022692"/>
    </source>
</evidence>
<keyword evidence="15" id="KW-1185">Reference proteome</keyword>
<name>F5Z5Y8_ALTNA</name>
<dbReference type="EC" id="2.5.1.39" evidence="12 13"/>
<evidence type="ECO:0000256" key="10">
    <source>
        <dbReference type="ARBA" id="ARBA00022989"/>
    </source>
</evidence>
<comment type="pathway">
    <text evidence="12">Cofactor biosynthesis; ubiquinone biosynthesis.</text>
</comment>
<keyword evidence="8 12" id="KW-0812">Transmembrane</keyword>
<proteinExistence type="inferred from homology"/>
<dbReference type="AlphaFoldDB" id="F5Z5Y8"/>
<comment type="function">
    <text evidence="12">Catalyzes the prenylation of para-hydroxybenzoate (PHB) with an all-trans polyprenyl group. Mediates the second step in the final reaction sequence of ubiquinone-8 (UQ-8) biosynthesis, which is the condensation of the polyisoprenoid side chain with PHB, generating the first membrane-bound Q intermediate 3-octaprenyl-4-hydroxybenzoate.</text>
</comment>
<feature type="transmembrane region" description="Helical" evidence="12">
    <location>
        <begin position="244"/>
        <end position="262"/>
    </location>
</feature>
<dbReference type="PANTHER" id="PTHR11048:SF28">
    <property type="entry name" value="4-HYDROXYBENZOATE POLYPRENYLTRANSFERASE, MITOCHONDRIAL"/>
    <property type="match status" value="1"/>
</dbReference>
<comment type="cofactor">
    <cofactor evidence="1 12">
        <name>Mg(2+)</name>
        <dbReference type="ChEBI" id="CHEBI:18420"/>
    </cofactor>
</comment>
<dbReference type="Gene3D" id="1.20.120.1780">
    <property type="entry name" value="UbiA prenyltransferase"/>
    <property type="match status" value="1"/>
</dbReference>
<feature type="transmembrane region" description="Helical" evidence="12">
    <location>
        <begin position="104"/>
        <end position="121"/>
    </location>
</feature>
<evidence type="ECO:0000256" key="4">
    <source>
        <dbReference type="ARBA" id="ARBA00022475"/>
    </source>
</evidence>
<feature type="transmembrane region" description="Helical" evidence="12">
    <location>
        <begin position="218"/>
        <end position="238"/>
    </location>
</feature>
<dbReference type="FunFam" id="1.20.120.1780:FF:000001">
    <property type="entry name" value="4-hydroxybenzoate octaprenyltransferase"/>
    <property type="match status" value="1"/>
</dbReference>
<comment type="subcellular location">
    <subcellularLocation>
        <location evidence="12">Cell inner membrane</location>
        <topology evidence="12">Multi-pass membrane protein</topology>
    </subcellularLocation>
    <subcellularLocation>
        <location evidence="2">Membrane</location>
        <topology evidence="2">Multi-pass membrane protein</topology>
    </subcellularLocation>
</comment>
<feature type="transmembrane region" description="Helical" evidence="12">
    <location>
        <begin position="176"/>
        <end position="198"/>
    </location>
</feature>
<dbReference type="HAMAP" id="MF_01635">
    <property type="entry name" value="UbiA"/>
    <property type="match status" value="1"/>
</dbReference>
<keyword evidence="4 12" id="KW-1003">Cell membrane</keyword>
<keyword evidence="9 12" id="KW-0460">Magnesium</keyword>
<evidence type="ECO:0000256" key="11">
    <source>
        <dbReference type="ARBA" id="ARBA00023136"/>
    </source>
</evidence>
<comment type="similarity">
    <text evidence="3 12">Belongs to the UbiA prenyltransferase family.</text>
</comment>
<feature type="transmembrane region" description="Helical" evidence="12">
    <location>
        <begin position="54"/>
        <end position="78"/>
    </location>
</feature>
<dbReference type="UniPathway" id="UPA00232"/>
<dbReference type="GO" id="GO:0006744">
    <property type="term" value="P:ubiquinone biosynthetic process"/>
    <property type="evidence" value="ECO:0007669"/>
    <property type="project" value="UniProtKB-UniRule"/>
</dbReference>
<dbReference type="Gene3D" id="1.10.357.140">
    <property type="entry name" value="UbiA prenyltransferase"/>
    <property type="match status" value="1"/>
</dbReference>
<dbReference type="InterPro" id="IPR039653">
    <property type="entry name" value="Prenyltransferase"/>
</dbReference>
<evidence type="ECO:0000256" key="1">
    <source>
        <dbReference type="ARBA" id="ARBA00001946"/>
    </source>
</evidence>
<sequence>MALNLNLAQNINHIKQHPSAYSRLMRLDKPVGIYLLLWPTFWALLMASEGLPSIVIALIFTAGVVVMRSAGCVINDYADRKVDGSVKRTATRPLATGEVTPKQALTLFAGLIILAFLLVLMLNWQTVALSVIALLLAASYPFMKRYTHLPQVVLGAAFGWAIPMAFMAVSETVPAYGWWLFVANLLWTVAYDTMYAMVDRDDDLEIGVKSTAILFGKYDVPIIIGLQATMLVILYFIGGAIEAHWPYYLSLIIGAGLFYRQYQYIKNRQREGCFTAFIENHYVGLVFTLGLVANFWIG</sequence>
<keyword evidence="11 12" id="KW-0472">Membrane</keyword>
<feature type="transmembrane region" description="Helical" evidence="12">
    <location>
        <begin position="31"/>
        <end position="48"/>
    </location>
</feature>
<accession>F5Z5Y8</accession>